<dbReference type="RefSeq" id="WP_270686466.1">
    <property type="nucleotide sequence ID" value="NZ_JAQFWQ010000040.1"/>
</dbReference>
<comment type="caution">
    <text evidence="2">The sequence shown here is derived from an EMBL/GenBank/DDBJ whole genome shotgun (WGS) entry which is preliminary data.</text>
</comment>
<dbReference type="Pfam" id="PF19054">
    <property type="entry name" value="DUF5753"/>
    <property type="match status" value="1"/>
</dbReference>
<dbReference type="CDD" id="cd00093">
    <property type="entry name" value="HTH_XRE"/>
    <property type="match status" value="1"/>
</dbReference>
<dbReference type="InterPro" id="IPR010982">
    <property type="entry name" value="Lambda_DNA-bd_dom_sf"/>
</dbReference>
<dbReference type="SMART" id="SM00530">
    <property type="entry name" value="HTH_XRE"/>
    <property type="match status" value="1"/>
</dbReference>
<accession>A0ABT4U5M4</accession>
<evidence type="ECO:0000259" key="1">
    <source>
        <dbReference type="PROSITE" id="PS50943"/>
    </source>
</evidence>
<feature type="domain" description="HTH cro/C1-type" evidence="1">
    <location>
        <begin position="16"/>
        <end position="70"/>
    </location>
</feature>
<keyword evidence="3" id="KW-1185">Reference proteome</keyword>
<dbReference type="InterPro" id="IPR001387">
    <property type="entry name" value="Cro/C1-type_HTH"/>
</dbReference>
<proteinExistence type="predicted"/>
<dbReference type="InterPro" id="IPR043917">
    <property type="entry name" value="DUF5753"/>
</dbReference>
<dbReference type="Pfam" id="PF13560">
    <property type="entry name" value="HTH_31"/>
    <property type="match status" value="1"/>
</dbReference>
<gene>
    <name evidence="2" type="ORF">O4J56_15340</name>
</gene>
<organism evidence="2 3">
    <name type="scientific">Nocardiopsis endophytica</name>
    <dbReference type="NCBI Taxonomy" id="3018445"/>
    <lineage>
        <taxon>Bacteria</taxon>
        <taxon>Bacillati</taxon>
        <taxon>Actinomycetota</taxon>
        <taxon>Actinomycetes</taxon>
        <taxon>Streptosporangiales</taxon>
        <taxon>Nocardiopsidaceae</taxon>
        <taxon>Nocardiopsis</taxon>
    </lineage>
</organism>
<dbReference type="Gene3D" id="1.10.260.40">
    <property type="entry name" value="lambda repressor-like DNA-binding domains"/>
    <property type="match status" value="1"/>
</dbReference>
<dbReference type="SUPFAM" id="SSF47413">
    <property type="entry name" value="lambda repressor-like DNA-binding domains"/>
    <property type="match status" value="1"/>
</dbReference>
<evidence type="ECO:0000313" key="3">
    <source>
        <dbReference type="Proteomes" id="UP001527866"/>
    </source>
</evidence>
<dbReference type="PROSITE" id="PS50943">
    <property type="entry name" value="HTH_CROC1"/>
    <property type="match status" value="1"/>
</dbReference>
<name>A0ABT4U5M4_9ACTN</name>
<sequence>MPSKVKREWTRFGAEVKKLREKSGFTQVRVQSETGISASMLSSIENATRAPKRNHADILDRVFAAEGVLIRIWLDVNDTAFMPDWWRDIGLLEREAVEIREYQMLIIPGVLQTEAYARAVIRPGRPWDSQEAVERDVEARLERWNRLRGEVLLWFVVDEYTLTRVVESRETMGGQLDHVARLIDEARIRLQVIPQPKVYHPGMSGALRLLDFKDRSPVALVEHLAGEEIIHDSDRVRHLRTLYGALQGEALSLEESAHVLRKIRKDYRDE</sequence>
<dbReference type="EMBL" id="JAQFWQ010000040">
    <property type="protein sequence ID" value="MDA2812016.1"/>
    <property type="molecule type" value="Genomic_DNA"/>
</dbReference>
<evidence type="ECO:0000313" key="2">
    <source>
        <dbReference type="EMBL" id="MDA2812016.1"/>
    </source>
</evidence>
<protein>
    <submittedName>
        <fullName evidence="2">Helix-turn-helix transcriptional regulator</fullName>
    </submittedName>
</protein>
<reference evidence="2 3" key="1">
    <citation type="submission" date="2023-01" db="EMBL/GenBank/DDBJ databases">
        <title>Draft genome sequence of Nocardiopsis sp. RSe5-2 isolated from halophytes.</title>
        <authorList>
            <person name="Duangmal K."/>
            <person name="Chantavorakit T."/>
        </authorList>
    </citation>
    <scope>NUCLEOTIDE SEQUENCE [LARGE SCALE GENOMIC DNA]</scope>
    <source>
        <strain evidence="2 3">RSe5-2</strain>
    </source>
</reference>
<dbReference type="Proteomes" id="UP001527866">
    <property type="component" value="Unassembled WGS sequence"/>
</dbReference>